<gene>
    <name evidence="1" type="ORF">MAMMFC1_01723</name>
</gene>
<proteinExistence type="predicted"/>
<protein>
    <submittedName>
        <fullName evidence="1">Phage tail tube protein FII</fullName>
    </submittedName>
</protein>
<dbReference type="Pfam" id="PF04985">
    <property type="entry name" value="Phage_tube"/>
    <property type="match status" value="1"/>
</dbReference>
<evidence type="ECO:0000313" key="1">
    <source>
        <dbReference type="EMBL" id="BBB91055.1"/>
    </source>
</evidence>
<dbReference type="AlphaFoldDB" id="A0A348AJ07"/>
<sequence>MNEVPEKLINFRVYQDGNDLLGVADAELPSLEYMSETVKGAGVAGEVESPTIGHFGKMSLKLSWRTVTKPLVFLAKPITHALDLRGAIQNYDASSGEYKVKPLRVAVRATPKKSELGKMEMGGTGDGSNEFEVIYIKIDLDGETIAEIDKYNYICIIDGTDYLAEVRKALGL</sequence>
<dbReference type="EMBL" id="AP018449">
    <property type="protein sequence ID" value="BBB91055.1"/>
    <property type="molecule type" value="Genomic_DNA"/>
</dbReference>
<name>A0A348AJ07_9FIRM</name>
<dbReference type="InterPro" id="IPR006498">
    <property type="entry name" value="Tail_tube"/>
</dbReference>
<reference evidence="1 2" key="1">
    <citation type="journal article" date="2018" name="Int. J. Syst. Evol. Microbiol.">
        <title>Methylomusa anaerophila gen. nov., sp. nov., an anaerobic methanol-utilizing bacterium isolated from a microbial fuel cell.</title>
        <authorList>
            <person name="Amano N."/>
            <person name="Yamamuro A."/>
            <person name="Miyahara M."/>
            <person name="Kouzuma A."/>
            <person name="Abe T."/>
            <person name="Watanabe K."/>
        </authorList>
    </citation>
    <scope>NUCLEOTIDE SEQUENCE [LARGE SCALE GENOMIC DNA]</scope>
    <source>
        <strain evidence="1 2">MMFC1</strain>
    </source>
</reference>
<dbReference type="Proteomes" id="UP000276437">
    <property type="component" value="Chromosome"/>
</dbReference>
<accession>A0A348AJ07</accession>
<dbReference type="OrthoDB" id="9814992at2"/>
<organism evidence="1 2">
    <name type="scientific">Methylomusa anaerophila</name>
    <dbReference type="NCBI Taxonomy" id="1930071"/>
    <lineage>
        <taxon>Bacteria</taxon>
        <taxon>Bacillati</taxon>
        <taxon>Bacillota</taxon>
        <taxon>Negativicutes</taxon>
        <taxon>Selenomonadales</taxon>
        <taxon>Sporomusaceae</taxon>
        <taxon>Methylomusa</taxon>
    </lineage>
</organism>
<keyword evidence="2" id="KW-1185">Reference proteome</keyword>
<dbReference type="KEGG" id="mana:MAMMFC1_01723"/>
<evidence type="ECO:0000313" key="2">
    <source>
        <dbReference type="Proteomes" id="UP000276437"/>
    </source>
</evidence>
<dbReference type="RefSeq" id="WP_126308120.1">
    <property type="nucleotide sequence ID" value="NZ_AP018449.1"/>
</dbReference>